<sequence length="643" mass="72040">MADTKVEISADSSTAAQNANAASQPNNPLSRKLNKILETRLDNDKEMLEALKALSVFFTENSLRTRRNLRGDIERRSLAINEEFALIFKEVKEVIRIIVNSLLNIIPLLQAAKEQTQDLIVKTNKLQGENQRLEVRAQVAQAFLTKFQLSNEEMATLRGSRDGPITEDFFKALNRVKHIHEDVKILLRTNQQTAGCENHQIMLQWKYFLFYFLSFTIDECRGLTQETCDISPVLTQAMEALQDRPVLYKYTLDEFGTARRCAVVRGYIDALTRGGPGGTPRPIEMHSHDPLRYVGDMLAWLHQATASEKEHLEALLKQVTLQGVEDNMQEVVGHIIEGVCRPLKVRIEQVIVAEPGAVLLYKLSNLLKFYHHTISSIIGTSVASLLITIEEMHSLSKKMFFNSLSLHASRLMDKVELPPADLGPTASLTQTLSLLREVLASHDSSVVPLDARQADFAQVLSCILDPLLQLCTVSASNLGTADMATYMVNSLYVMKTTLALFEFTDKRLEMLEFQIEAHLDTLINEQASYVLTRAGLSYIYNCVQQHSAEQGALSLLPGMDSSSVKAAMVQFDRYLSSPDTLVMPQLNFLLSAAIKEQIFRQSTELVCRAYGEVYTALTSPANAYKDPENLVPRSPQQVQTLLS</sequence>
<reference evidence="16" key="1">
    <citation type="submission" date="2012-01" db="EMBL/GenBank/DDBJ databases">
        <title>The Genome Sequence of Oreochromis niloticus (Nile Tilapia).</title>
        <authorList>
            <consortium name="Broad Institute Genome Assembly Team"/>
            <consortium name="Broad Institute Sequencing Platform"/>
            <person name="Di Palma F."/>
            <person name="Johnson J."/>
            <person name="Lander E.S."/>
            <person name="Lindblad-Toh K."/>
        </authorList>
    </citation>
    <scope>NUCLEOTIDE SEQUENCE [LARGE SCALE GENOMIC DNA]</scope>
</reference>
<dbReference type="InterPro" id="IPR010490">
    <property type="entry name" value="COG6"/>
</dbReference>
<accession>A0A669BVM3</accession>
<proteinExistence type="inferred from homology"/>
<dbReference type="GeneTree" id="ENSGT00390000013518"/>
<name>A0A669BVM3_ORENI</name>
<dbReference type="GO" id="GO:0000139">
    <property type="term" value="C:Golgi membrane"/>
    <property type="evidence" value="ECO:0007669"/>
    <property type="project" value="UniProtKB-SubCell"/>
</dbReference>
<keyword evidence="9 11" id="KW-0472">Membrane</keyword>
<keyword evidence="16" id="KW-1185">Reference proteome</keyword>
<dbReference type="PANTHER" id="PTHR21506:SF0">
    <property type="entry name" value="CONSERVED OLIGOMERIC GOLGI COMPLEX SUBUNIT 6"/>
    <property type="match status" value="1"/>
</dbReference>
<comment type="subcellular location">
    <subcellularLocation>
        <location evidence="2 11">Golgi apparatus membrane</location>
        <topology evidence="2 11">Peripheral membrane protein</topology>
    </subcellularLocation>
</comment>
<dbReference type="Proteomes" id="UP000005207">
    <property type="component" value="Linkage group LG14"/>
</dbReference>
<dbReference type="GO" id="GO:0015031">
    <property type="term" value="P:protein transport"/>
    <property type="evidence" value="ECO:0007669"/>
    <property type="project" value="UniProtKB-KW"/>
</dbReference>
<evidence type="ECO:0000256" key="9">
    <source>
        <dbReference type="ARBA" id="ARBA00023136"/>
    </source>
</evidence>
<reference evidence="15" key="2">
    <citation type="submission" date="2025-08" db="UniProtKB">
        <authorList>
            <consortium name="Ensembl"/>
        </authorList>
    </citation>
    <scope>IDENTIFICATION</scope>
</reference>
<organism evidence="15 16">
    <name type="scientific">Oreochromis niloticus</name>
    <name type="common">Nile tilapia</name>
    <name type="synonym">Tilapia nilotica</name>
    <dbReference type="NCBI Taxonomy" id="8128"/>
    <lineage>
        <taxon>Eukaryota</taxon>
        <taxon>Metazoa</taxon>
        <taxon>Chordata</taxon>
        <taxon>Craniata</taxon>
        <taxon>Vertebrata</taxon>
        <taxon>Euteleostomi</taxon>
        <taxon>Actinopterygii</taxon>
        <taxon>Neopterygii</taxon>
        <taxon>Teleostei</taxon>
        <taxon>Neoteleostei</taxon>
        <taxon>Acanthomorphata</taxon>
        <taxon>Ovalentaria</taxon>
        <taxon>Cichlomorphae</taxon>
        <taxon>Cichliformes</taxon>
        <taxon>Cichlidae</taxon>
        <taxon>African cichlids</taxon>
        <taxon>Pseudocrenilabrinae</taxon>
        <taxon>Oreochromini</taxon>
        <taxon>Oreochromis</taxon>
    </lineage>
</organism>
<dbReference type="AlphaFoldDB" id="A0A669BVM3"/>
<dbReference type="GO" id="GO:0006891">
    <property type="term" value="P:intra-Golgi vesicle-mediated transport"/>
    <property type="evidence" value="ECO:0007669"/>
    <property type="project" value="UniProtKB-UniRule"/>
</dbReference>
<feature type="domain" description="Conserved oligomeric complex COG6 N-terminal" evidence="13">
    <location>
        <begin position="54"/>
        <end position="159"/>
    </location>
</feature>
<dbReference type="Ensembl" id="ENSONIT00000071492.1">
    <property type="protein sequence ID" value="ENSONIP00000039428.1"/>
    <property type="gene ID" value="ENSONIG00000005680.2"/>
</dbReference>
<dbReference type="Pfam" id="PF20653">
    <property type="entry name" value="COG6_C"/>
    <property type="match status" value="1"/>
</dbReference>
<evidence type="ECO:0000256" key="7">
    <source>
        <dbReference type="ARBA" id="ARBA00022927"/>
    </source>
</evidence>
<evidence type="ECO:0000256" key="12">
    <source>
        <dbReference type="SAM" id="MobiDB-lite"/>
    </source>
</evidence>
<gene>
    <name evidence="15" type="primary">COG6</name>
    <name evidence="15" type="synonym">cog6</name>
</gene>
<evidence type="ECO:0000256" key="1">
    <source>
        <dbReference type="ARBA" id="ARBA00003627"/>
    </source>
</evidence>
<reference evidence="15" key="3">
    <citation type="submission" date="2025-09" db="UniProtKB">
        <authorList>
            <consortium name="Ensembl"/>
        </authorList>
    </citation>
    <scope>IDENTIFICATION</scope>
</reference>
<evidence type="ECO:0000313" key="16">
    <source>
        <dbReference type="Proteomes" id="UP000005207"/>
    </source>
</evidence>
<dbReference type="GO" id="GO:0017119">
    <property type="term" value="C:Golgi transport complex"/>
    <property type="evidence" value="ECO:0007669"/>
    <property type="project" value="UniProtKB-UniRule"/>
</dbReference>
<dbReference type="Pfam" id="PF06419">
    <property type="entry name" value="COG6_N"/>
    <property type="match status" value="1"/>
</dbReference>
<comment type="subunit">
    <text evidence="4">Component of the conserved oligomeric Golgi complex which is composed of eight different subunits and is required for normal Golgi morphology and localization.</text>
</comment>
<evidence type="ECO:0000256" key="11">
    <source>
        <dbReference type="RuleBase" id="RU365075"/>
    </source>
</evidence>
<evidence type="ECO:0000259" key="13">
    <source>
        <dbReference type="Pfam" id="PF06419"/>
    </source>
</evidence>
<evidence type="ECO:0000256" key="2">
    <source>
        <dbReference type="ARBA" id="ARBA00004395"/>
    </source>
</evidence>
<evidence type="ECO:0000256" key="8">
    <source>
        <dbReference type="ARBA" id="ARBA00023034"/>
    </source>
</evidence>
<feature type="compositionally biased region" description="Low complexity" evidence="12">
    <location>
        <begin position="9"/>
        <end position="28"/>
    </location>
</feature>
<evidence type="ECO:0000256" key="10">
    <source>
        <dbReference type="ARBA" id="ARBA00031348"/>
    </source>
</evidence>
<comment type="similarity">
    <text evidence="3 11">Belongs to the COG6 family.</text>
</comment>
<protein>
    <recommendedName>
        <fullName evidence="5 11">Conserved oligomeric Golgi complex subunit 6</fullName>
        <shortName evidence="11">COG complex subunit 6</shortName>
    </recommendedName>
    <alternativeName>
        <fullName evidence="10 11">Component of oligomeric Golgi complex 6</fullName>
    </alternativeName>
</protein>
<feature type="region of interest" description="Disordered" evidence="12">
    <location>
        <begin position="1"/>
        <end position="28"/>
    </location>
</feature>
<evidence type="ECO:0000256" key="5">
    <source>
        <dbReference type="ARBA" id="ARBA00020973"/>
    </source>
</evidence>
<evidence type="ECO:0000256" key="3">
    <source>
        <dbReference type="ARBA" id="ARBA00011023"/>
    </source>
</evidence>
<evidence type="ECO:0000259" key="14">
    <source>
        <dbReference type="Pfam" id="PF20653"/>
    </source>
</evidence>
<evidence type="ECO:0000256" key="6">
    <source>
        <dbReference type="ARBA" id="ARBA00022448"/>
    </source>
</evidence>
<evidence type="ECO:0000256" key="4">
    <source>
        <dbReference type="ARBA" id="ARBA00011166"/>
    </source>
</evidence>
<evidence type="ECO:0000313" key="15">
    <source>
        <dbReference type="Ensembl" id="ENSONIP00000039428.1"/>
    </source>
</evidence>
<dbReference type="SMART" id="SM01087">
    <property type="entry name" value="COG6"/>
    <property type="match status" value="1"/>
</dbReference>
<dbReference type="PANTHER" id="PTHR21506">
    <property type="entry name" value="COMPONENT OF OLIGOMERIC GOLGI COMPLEX 6"/>
    <property type="match status" value="1"/>
</dbReference>
<keyword evidence="6 11" id="KW-0813">Transport</keyword>
<comment type="function">
    <text evidence="1 11">Required for normal Golgi function.</text>
</comment>
<keyword evidence="8 11" id="KW-0333">Golgi apparatus</keyword>
<feature type="domain" description="Conserved Oligomeric Golgi complex subunit 6 C-terminal" evidence="14">
    <location>
        <begin position="214"/>
        <end position="642"/>
    </location>
</feature>
<dbReference type="InterPro" id="IPR048368">
    <property type="entry name" value="COG6_N"/>
</dbReference>
<dbReference type="InterPro" id="IPR048369">
    <property type="entry name" value="COG6_C"/>
</dbReference>
<keyword evidence="7 11" id="KW-0653">Protein transport</keyword>